<evidence type="ECO:0000313" key="2">
    <source>
        <dbReference type="Proteomes" id="UP000429595"/>
    </source>
</evidence>
<dbReference type="RefSeq" id="WP_152149286.1">
    <property type="nucleotide sequence ID" value="NZ_WEIO01000001.1"/>
</dbReference>
<reference evidence="1 2" key="1">
    <citation type="submission" date="2019-10" db="EMBL/GenBank/DDBJ databases">
        <title>Bacillus aerolatum sp. nov., isolated from bioaerosol of sport playgrounds.</title>
        <authorList>
            <person name="Chen P."/>
            <person name="Zhang G."/>
        </authorList>
    </citation>
    <scope>NUCLEOTIDE SEQUENCE [LARGE SCALE GENOMIC DNA]</scope>
    <source>
        <strain evidence="1 2">CX253</strain>
    </source>
</reference>
<proteinExistence type="predicted"/>
<dbReference type="Proteomes" id="UP000429595">
    <property type="component" value="Unassembled WGS sequence"/>
</dbReference>
<dbReference type="EMBL" id="WEIO01000001">
    <property type="protein sequence ID" value="KAB7708759.1"/>
    <property type="molecule type" value="Genomic_DNA"/>
</dbReference>
<protein>
    <recommendedName>
        <fullName evidence="3">LysM domain-containing protein</fullName>
    </recommendedName>
</protein>
<comment type="caution">
    <text evidence="1">The sequence shown here is derived from an EMBL/GenBank/DDBJ whole genome shotgun (WGS) entry which is preliminary data.</text>
</comment>
<evidence type="ECO:0000313" key="1">
    <source>
        <dbReference type="EMBL" id="KAB7708759.1"/>
    </source>
</evidence>
<name>A0A6I1FJ80_9BACI</name>
<sequence length="111" mass="12017">MKNFLLFIVFILIAAGLWNDLSNGSLPHAGNSRQQEAKAKSTELSAPALPYKEMEVGKGDTVLSILAALHGGRLPADIETAIADFQELNGGTAPDSIQIGENYKFPLYEER</sequence>
<gene>
    <name evidence="1" type="ORF">F9802_00995</name>
</gene>
<dbReference type="AlphaFoldDB" id="A0A6I1FJ80"/>
<organism evidence="1 2">
    <name type="scientific">Bacillus aerolatus</name>
    <dbReference type="NCBI Taxonomy" id="2653354"/>
    <lineage>
        <taxon>Bacteria</taxon>
        <taxon>Bacillati</taxon>
        <taxon>Bacillota</taxon>
        <taxon>Bacilli</taxon>
        <taxon>Bacillales</taxon>
        <taxon>Bacillaceae</taxon>
        <taxon>Bacillus</taxon>
    </lineage>
</organism>
<keyword evidence="2" id="KW-1185">Reference proteome</keyword>
<evidence type="ECO:0008006" key="3">
    <source>
        <dbReference type="Google" id="ProtNLM"/>
    </source>
</evidence>
<accession>A0A6I1FJ80</accession>